<keyword evidence="4" id="KW-0963">Cytoplasm</keyword>
<keyword evidence="6" id="KW-0271">Exosome</keyword>
<dbReference type="CDD" id="cd11369">
    <property type="entry name" value="RNase_PH_RRP43"/>
    <property type="match status" value="1"/>
</dbReference>
<proteinExistence type="inferred from homology"/>
<evidence type="ECO:0000313" key="12">
    <source>
        <dbReference type="EMBL" id="CEK90376.1"/>
    </source>
</evidence>
<evidence type="ECO:0000256" key="1">
    <source>
        <dbReference type="ARBA" id="ARBA00004496"/>
    </source>
</evidence>
<accession>A0A0B7BDH6</accession>
<dbReference type="InterPro" id="IPR015847">
    <property type="entry name" value="ExoRNase_PH_dom2"/>
</dbReference>
<evidence type="ECO:0000256" key="2">
    <source>
        <dbReference type="ARBA" id="ARBA00004604"/>
    </source>
</evidence>
<dbReference type="PANTHER" id="PTHR11097">
    <property type="entry name" value="EXOSOME COMPLEX EXONUCLEASE RIBOSOMAL RNA PROCESSING PROTEIN"/>
    <property type="match status" value="1"/>
</dbReference>
<sequence length="280" mass="30691">MAEEFRLVQPKEYYNKFLDKNVRPDERELADFRQTILNIGCITTAEGSALVRLGHTTVICGIKAELAKPNTDQPMNGFIVPNVELSPLCSPNFRPGPPGEQAQVLSQNMADLIANSQCLLQESLCICPGKLVWVLHIDLVCLDYDGNVMDACTLALVSALKNTLLPKVTVDDETDDIKTDPTSHTTLQVTCCPVSTTFIMFDNTILLADPTREEESLATGAITIVTEGDNLCSIYKPGGTPFTDDQIDTCVQRAFIHGKEACRLVEDTLLSIDIREPSVS</sequence>
<dbReference type="AlphaFoldDB" id="A0A0B7BDH6"/>
<gene>
    <name evidence="12" type="primary">ORF176462</name>
</gene>
<dbReference type="GO" id="GO:0000177">
    <property type="term" value="C:cytoplasmic exosome (RNase complex)"/>
    <property type="evidence" value="ECO:0007669"/>
    <property type="project" value="TreeGrafter"/>
</dbReference>
<evidence type="ECO:0000256" key="6">
    <source>
        <dbReference type="ARBA" id="ARBA00022835"/>
    </source>
</evidence>
<dbReference type="GO" id="GO:0000176">
    <property type="term" value="C:nuclear exosome (RNase complex)"/>
    <property type="evidence" value="ECO:0007669"/>
    <property type="project" value="TreeGrafter"/>
</dbReference>
<feature type="domain" description="Exoribonuclease phosphorolytic" evidence="10">
    <location>
        <begin position="31"/>
        <end position="166"/>
    </location>
</feature>
<keyword evidence="5" id="KW-0698">rRNA processing</keyword>
<dbReference type="Gene3D" id="3.30.230.70">
    <property type="entry name" value="GHMP Kinase, N-terminal domain"/>
    <property type="match status" value="1"/>
</dbReference>
<dbReference type="GO" id="GO:0071035">
    <property type="term" value="P:nuclear polyadenylation-dependent rRNA catabolic process"/>
    <property type="evidence" value="ECO:0007669"/>
    <property type="project" value="TreeGrafter"/>
</dbReference>
<dbReference type="InterPro" id="IPR050590">
    <property type="entry name" value="Exosome_comp_Rrp42_subfam"/>
</dbReference>
<dbReference type="GO" id="GO:0034476">
    <property type="term" value="P:U5 snRNA 3'-end processing"/>
    <property type="evidence" value="ECO:0007669"/>
    <property type="project" value="TreeGrafter"/>
</dbReference>
<evidence type="ECO:0000259" key="11">
    <source>
        <dbReference type="Pfam" id="PF03725"/>
    </source>
</evidence>
<dbReference type="SUPFAM" id="SSF55666">
    <property type="entry name" value="Ribonuclease PH domain 2-like"/>
    <property type="match status" value="1"/>
</dbReference>
<reference evidence="12" key="1">
    <citation type="submission" date="2014-12" db="EMBL/GenBank/DDBJ databases">
        <title>Insight into the proteome of Arion vulgaris.</title>
        <authorList>
            <person name="Aradska J."/>
            <person name="Bulat T."/>
            <person name="Smidak R."/>
            <person name="Sarate P."/>
            <person name="Gangsoo J."/>
            <person name="Sialana F."/>
            <person name="Bilban M."/>
            <person name="Lubec G."/>
        </authorList>
    </citation>
    <scope>NUCLEOTIDE SEQUENCE</scope>
    <source>
        <tissue evidence="12">Skin</tissue>
    </source>
</reference>
<keyword evidence="7" id="KW-0694">RNA-binding</keyword>
<dbReference type="InterPro" id="IPR001247">
    <property type="entry name" value="ExoRNase_PH_dom1"/>
</dbReference>
<dbReference type="GO" id="GO:0071038">
    <property type="term" value="P:TRAMP-dependent tRNA surveillance pathway"/>
    <property type="evidence" value="ECO:0007669"/>
    <property type="project" value="TreeGrafter"/>
</dbReference>
<dbReference type="EMBL" id="HACG01043511">
    <property type="protein sequence ID" value="CEK90376.1"/>
    <property type="molecule type" value="Transcribed_RNA"/>
</dbReference>
<dbReference type="GO" id="GO:0035925">
    <property type="term" value="F:mRNA 3'-UTR AU-rich region binding"/>
    <property type="evidence" value="ECO:0007669"/>
    <property type="project" value="TreeGrafter"/>
</dbReference>
<evidence type="ECO:0000256" key="9">
    <source>
        <dbReference type="ARBA" id="ARBA00030617"/>
    </source>
</evidence>
<keyword evidence="8" id="KW-0539">Nucleus</keyword>
<dbReference type="InterPro" id="IPR033196">
    <property type="entry name" value="Rrp43"/>
</dbReference>
<dbReference type="InterPro" id="IPR036345">
    <property type="entry name" value="ExoRNase_PH_dom2_sf"/>
</dbReference>
<dbReference type="GO" id="GO:0071028">
    <property type="term" value="P:nuclear mRNA surveillance"/>
    <property type="evidence" value="ECO:0007669"/>
    <property type="project" value="TreeGrafter"/>
</dbReference>
<dbReference type="GO" id="GO:0034473">
    <property type="term" value="P:U1 snRNA 3'-end processing"/>
    <property type="evidence" value="ECO:0007669"/>
    <property type="project" value="TreeGrafter"/>
</dbReference>
<evidence type="ECO:0000256" key="5">
    <source>
        <dbReference type="ARBA" id="ARBA00022552"/>
    </source>
</evidence>
<evidence type="ECO:0000256" key="3">
    <source>
        <dbReference type="ARBA" id="ARBA00006678"/>
    </source>
</evidence>
<evidence type="ECO:0000256" key="7">
    <source>
        <dbReference type="ARBA" id="ARBA00022884"/>
    </source>
</evidence>
<dbReference type="SUPFAM" id="SSF54211">
    <property type="entry name" value="Ribosomal protein S5 domain 2-like"/>
    <property type="match status" value="1"/>
</dbReference>
<dbReference type="GO" id="GO:0000467">
    <property type="term" value="P:exonucleolytic trimming to generate mature 3'-end of 5.8S rRNA from tricistronic rRNA transcript (SSU-rRNA, 5.8S rRNA, LSU-rRNA)"/>
    <property type="evidence" value="ECO:0007669"/>
    <property type="project" value="TreeGrafter"/>
</dbReference>
<dbReference type="GO" id="GO:0016075">
    <property type="term" value="P:rRNA catabolic process"/>
    <property type="evidence" value="ECO:0007669"/>
    <property type="project" value="TreeGrafter"/>
</dbReference>
<dbReference type="InterPro" id="IPR020568">
    <property type="entry name" value="Ribosomal_Su5_D2-typ_SF"/>
</dbReference>
<evidence type="ECO:0000259" key="10">
    <source>
        <dbReference type="Pfam" id="PF01138"/>
    </source>
</evidence>
<dbReference type="GO" id="GO:0034475">
    <property type="term" value="P:U4 snRNA 3'-end processing"/>
    <property type="evidence" value="ECO:0007669"/>
    <property type="project" value="TreeGrafter"/>
</dbReference>
<comment type="subcellular location">
    <subcellularLocation>
        <location evidence="1">Cytoplasm</location>
    </subcellularLocation>
    <subcellularLocation>
        <location evidence="2">Nucleus</location>
        <location evidence="2">Nucleolus</location>
    </subcellularLocation>
</comment>
<dbReference type="InterPro" id="IPR027408">
    <property type="entry name" value="PNPase/RNase_PH_dom_sf"/>
</dbReference>
<organism evidence="12">
    <name type="scientific">Arion vulgaris</name>
    <dbReference type="NCBI Taxonomy" id="1028688"/>
    <lineage>
        <taxon>Eukaryota</taxon>
        <taxon>Metazoa</taxon>
        <taxon>Spiralia</taxon>
        <taxon>Lophotrochozoa</taxon>
        <taxon>Mollusca</taxon>
        <taxon>Gastropoda</taxon>
        <taxon>Heterobranchia</taxon>
        <taxon>Euthyneura</taxon>
        <taxon>Panpulmonata</taxon>
        <taxon>Eupulmonata</taxon>
        <taxon>Stylommatophora</taxon>
        <taxon>Helicina</taxon>
        <taxon>Arionoidea</taxon>
        <taxon>Arionidae</taxon>
        <taxon>Arion</taxon>
    </lineage>
</organism>
<comment type="similarity">
    <text evidence="3">Belongs to the RNase PH family.</text>
</comment>
<feature type="domain" description="Exoribonuclease phosphorolytic" evidence="11">
    <location>
        <begin position="193"/>
        <end position="254"/>
    </location>
</feature>
<evidence type="ECO:0000256" key="8">
    <source>
        <dbReference type="ARBA" id="ARBA00023242"/>
    </source>
</evidence>
<dbReference type="PANTHER" id="PTHR11097:SF9">
    <property type="entry name" value="EXOSOME COMPLEX COMPONENT RRP43"/>
    <property type="match status" value="1"/>
</dbReference>
<evidence type="ECO:0000256" key="4">
    <source>
        <dbReference type="ARBA" id="ARBA00022490"/>
    </source>
</evidence>
<dbReference type="FunFam" id="3.30.230.70:FF:000017">
    <property type="entry name" value="Exosome complex component Rrp42"/>
    <property type="match status" value="1"/>
</dbReference>
<dbReference type="Pfam" id="PF01138">
    <property type="entry name" value="RNase_PH"/>
    <property type="match status" value="1"/>
</dbReference>
<dbReference type="GO" id="GO:0005730">
    <property type="term" value="C:nucleolus"/>
    <property type="evidence" value="ECO:0007669"/>
    <property type="project" value="UniProtKB-SubCell"/>
</dbReference>
<protein>
    <recommendedName>
        <fullName evidence="9">Ribosomal RNA-processing protein 43</fullName>
    </recommendedName>
</protein>
<name>A0A0B7BDH6_9EUPU</name>
<dbReference type="Pfam" id="PF03725">
    <property type="entry name" value="RNase_PH_C"/>
    <property type="match status" value="1"/>
</dbReference>